<dbReference type="InterPro" id="IPR012657">
    <property type="entry name" value="23S_rRNA-intervening_sequence"/>
</dbReference>
<comment type="caution">
    <text evidence="1">The sequence shown here is derived from an EMBL/GenBank/DDBJ whole genome shotgun (WGS) entry which is preliminary data.</text>
</comment>
<dbReference type="EMBL" id="JAGQLJ010000007">
    <property type="protein sequence ID" value="MCA9380728.1"/>
    <property type="molecule type" value="Genomic_DNA"/>
</dbReference>
<organism evidence="1 2">
    <name type="scientific">Candidatus Dojkabacteria bacterium</name>
    <dbReference type="NCBI Taxonomy" id="2099670"/>
    <lineage>
        <taxon>Bacteria</taxon>
        <taxon>Candidatus Dojkabacteria</taxon>
    </lineage>
</organism>
<gene>
    <name evidence="1" type="ORF">KC678_00495</name>
</gene>
<evidence type="ECO:0000313" key="2">
    <source>
        <dbReference type="Proteomes" id="UP000775877"/>
    </source>
</evidence>
<dbReference type="Pfam" id="PF05635">
    <property type="entry name" value="23S_rRNA_IVP"/>
    <property type="match status" value="1"/>
</dbReference>
<dbReference type="Proteomes" id="UP000775877">
    <property type="component" value="Unassembled WGS sequence"/>
</dbReference>
<dbReference type="SUPFAM" id="SSF158446">
    <property type="entry name" value="IVS-encoded protein-like"/>
    <property type="match status" value="1"/>
</dbReference>
<dbReference type="Gene3D" id="1.20.1440.60">
    <property type="entry name" value="23S rRNA-intervening sequence"/>
    <property type="match status" value="1"/>
</dbReference>
<accession>A0A955IEV8</accession>
<dbReference type="PANTHER" id="PTHR38471">
    <property type="entry name" value="FOUR HELIX BUNDLE PROTEIN"/>
    <property type="match status" value="1"/>
</dbReference>
<reference evidence="1" key="2">
    <citation type="journal article" date="2021" name="Microbiome">
        <title>Successional dynamics and alternative stable states in a saline activated sludge microbial community over 9 years.</title>
        <authorList>
            <person name="Wang Y."/>
            <person name="Ye J."/>
            <person name="Ju F."/>
            <person name="Liu L."/>
            <person name="Boyd J.A."/>
            <person name="Deng Y."/>
            <person name="Parks D.H."/>
            <person name="Jiang X."/>
            <person name="Yin X."/>
            <person name="Woodcroft B.J."/>
            <person name="Tyson G.W."/>
            <person name="Hugenholtz P."/>
            <person name="Polz M.F."/>
            <person name="Zhang T."/>
        </authorList>
    </citation>
    <scope>NUCLEOTIDE SEQUENCE</scope>
    <source>
        <strain evidence="1">HKST-UBA13</strain>
    </source>
</reference>
<reference evidence="1" key="1">
    <citation type="submission" date="2020-04" db="EMBL/GenBank/DDBJ databases">
        <authorList>
            <person name="Zhang T."/>
        </authorList>
    </citation>
    <scope>NUCLEOTIDE SEQUENCE</scope>
    <source>
        <strain evidence="1">HKST-UBA13</strain>
    </source>
</reference>
<evidence type="ECO:0000313" key="1">
    <source>
        <dbReference type="EMBL" id="MCA9380728.1"/>
    </source>
</evidence>
<dbReference type="NCBIfam" id="TIGR02436">
    <property type="entry name" value="four helix bundle protein"/>
    <property type="match status" value="1"/>
</dbReference>
<name>A0A955IEV8_9BACT</name>
<protein>
    <submittedName>
        <fullName evidence="1">Four helix bundle protein</fullName>
    </submittedName>
</protein>
<dbReference type="InterPro" id="IPR036583">
    <property type="entry name" value="23S_rRNA_IVS_sf"/>
</dbReference>
<sequence>MSLDLSEEIYKITKNYPKNERFGVISQMQRSATSVGANLVEGAGRNTSKEFNYFLGISMGSLSELDYFVELSVRLKYLEKSKANKILYEINSLRKMIISLKKKLKT</sequence>
<dbReference type="CDD" id="cd16377">
    <property type="entry name" value="23S_rRNA_IVP_like"/>
    <property type="match status" value="1"/>
</dbReference>
<dbReference type="AlphaFoldDB" id="A0A955IEV8"/>
<dbReference type="PANTHER" id="PTHR38471:SF2">
    <property type="entry name" value="FOUR HELIX BUNDLE PROTEIN"/>
    <property type="match status" value="1"/>
</dbReference>
<proteinExistence type="predicted"/>